<proteinExistence type="predicted"/>
<dbReference type="RefSeq" id="XP_025465382.1">
    <property type="nucleotide sequence ID" value="XM_025610123.1"/>
</dbReference>
<keyword evidence="2" id="KW-1185">Reference proteome</keyword>
<dbReference type="CDD" id="cd02440">
    <property type="entry name" value="AdoMet_MTases"/>
    <property type="match status" value="1"/>
</dbReference>
<dbReference type="InterPro" id="IPR029063">
    <property type="entry name" value="SAM-dependent_MTases_sf"/>
</dbReference>
<comment type="caution">
    <text evidence="1">The sequence shown here is derived from an EMBL/GenBank/DDBJ whole genome shotgun (WGS) entry which is preliminary data.</text>
</comment>
<dbReference type="AlphaFoldDB" id="A0A317W9J9"/>
<dbReference type="Proteomes" id="UP000246702">
    <property type="component" value="Unassembled WGS sequence"/>
</dbReference>
<evidence type="ECO:0000313" key="1">
    <source>
        <dbReference type="EMBL" id="PWY80780.1"/>
    </source>
</evidence>
<dbReference type="SUPFAM" id="SSF53335">
    <property type="entry name" value="S-adenosyl-L-methionine-dependent methyltransferases"/>
    <property type="match status" value="1"/>
</dbReference>
<name>A0A317W9J9_9EURO</name>
<evidence type="ECO:0008006" key="3">
    <source>
        <dbReference type="Google" id="ProtNLM"/>
    </source>
</evidence>
<dbReference type="STRING" id="1450535.A0A317W9J9"/>
<gene>
    <name evidence="1" type="ORF">BO94DRAFT_520716</name>
</gene>
<protein>
    <recommendedName>
        <fullName evidence="3">LaeA-like methyltransferase</fullName>
    </recommendedName>
</protein>
<sequence>MDIHDKYVFGRDEVESKRLDLQHKLLVKVSANTLIHPTIPTENIHAIADIATGTGIWLEDVSQFLNLTTPHIQRYYHGFDISSEQFPTSNPESIHLSIHDLTVPFPTEHHNRYDLVHVRLLVAALEESEYRVAITNIYDILKPGGHLQWEELDSETYLTKDNNPVIEELYRCFDYGFRAEGKCFSASAKVYEESKMVGFVDVERVVYDSQRFPELREDTEKRLVAIIRSLYVRLLVRSGQVGSEEIARGRAEELVVRLGGLCEGGLASPGVKLMRVLGRRPLESLP</sequence>
<evidence type="ECO:0000313" key="2">
    <source>
        <dbReference type="Proteomes" id="UP000246702"/>
    </source>
</evidence>
<dbReference type="OrthoDB" id="417697at2759"/>
<dbReference type="Gene3D" id="3.40.50.150">
    <property type="entry name" value="Vaccinia Virus protein VP39"/>
    <property type="match status" value="1"/>
</dbReference>
<dbReference type="EMBL" id="MSFK01000021">
    <property type="protein sequence ID" value="PWY80780.1"/>
    <property type="molecule type" value="Genomic_DNA"/>
</dbReference>
<reference evidence="1 2" key="1">
    <citation type="submission" date="2016-12" db="EMBL/GenBank/DDBJ databases">
        <title>The genomes of Aspergillus section Nigri reveals drivers in fungal speciation.</title>
        <authorList>
            <consortium name="DOE Joint Genome Institute"/>
            <person name="Vesth T.C."/>
            <person name="Nybo J."/>
            <person name="Theobald S."/>
            <person name="Brandl J."/>
            <person name="Frisvad J.C."/>
            <person name="Nielsen K.F."/>
            <person name="Lyhne E.K."/>
            <person name="Kogle M.E."/>
            <person name="Kuo A."/>
            <person name="Riley R."/>
            <person name="Clum A."/>
            <person name="Nolan M."/>
            <person name="Lipzen A."/>
            <person name="Salamov A."/>
            <person name="Henrissat B."/>
            <person name="Wiebenga A."/>
            <person name="De Vries R.P."/>
            <person name="Grigoriev I.V."/>
            <person name="Mortensen U.H."/>
            <person name="Andersen M.R."/>
            <person name="Baker S.E."/>
        </authorList>
    </citation>
    <scope>NUCLEOTIDE SEQUENCE [LARGE SCALE GENOMIC DNA]</scope>
    <source>
        <strain evidence="1 2">CBS 115572</strain>
    </source>
</reference>
<accession>A0A317W9J9</accession>
<dbReference type="GeneID" id="37112266"/>
<organism evidence="1 2">
    <name type="scientific">Aspergillus sclerotioniger CBS 115572</name>
    <dbReference type="NCBI Taxonomy" id="1450535"/>
    <lineage>
        <taxon>Eukaryota</taxon>
        <taxon>Fungi</taxon>
        <taxon>Dikarya</taxon>
        <taxon>Ascomycota</taxon>
        <taxon>Pezizomycotina</taxon>
        <taxon>Eurotiomycetes</taxon>
        <taxon>Eurotiomycetidae</taxon>
        <taxon>Eurotiales</taxon>
        <taxon>Aspergillaceae</taxon>
        <taxon>Aspergillus</taxon>
        <taxon>Aspergillus subgen. Circumdati</taxon>
    </lineage>
</organism>